<keyword evidence="1" id="KW-0812">Transmembrane</keyword>
<evidence type="ECO:0000313" key="2">
    <source>
        <dbReference type="EMBL" id="GAE46610.1"/>
    </source>
</evidence>
<keyword evidence="1" id="KW-0472">Membrane</keyword>
<reference evidence="2 3" key="1">
    <citation type="submission" date="2013-12" db="EMBL/GenBank/DDBJ databases">
        <title>NBRP : Genome information of microbial organism related human and environment.</title>
        <authorList>
            <person name="Hattori M."/>
            <person name="Oshima K."/>
            <person name="Inaba H."/>
            <person name="Suda W."/>
            <person name="Sakamoto M."/>
            <person name="Iino T."/>
            <person name="Kitahara M."/>
            <person name="Oshida Y."/>
            <person name="Iida T."/>
            <person name="Kudo T."/>
            <person name="Itoh T."/>
            <person name="Ahmed I."/>
            <person name="Ohkuma M."/>
        </authorList>
    </citation>
    <scope>NUCLEOTIDE SEQUENCE [LARGE SCALE GENOMIC DNA]</scope>
    <source>
        <strain evidence="2 3">JCM 21738</strain>
    </source>
</reference>
<organism evidence="2 3">
    <name type="scientific">Mesobacillus boroniphilus JCM 21738</name>
    <dbReference type="NCBI Taxonomy" id="1294265"/>
    <lineage>
        <taxon>Bacteria</taxon>
        <taxon>Bacillati</taxon>
        <taxon>Bacillota</taxon>
        <taxon>Bacilli</taxon>
        <taxon>Bacillales</taxon>
        <taxon>Bacillaceae</taxon>
        <taxon>Mesobacillus</taxon>
    </lineage>
</organism>
<sequence length="164" mass="18360">MPVPIRVSQMAKWKYVLKTAMLWAFGISTFIYLFQWVTGKVSEQFQSTFLFLMSILLGIVAGAIVLFPIGIIVGLFFWKKNSMIQEAKSKMKRNVSLGLIVILLLAGCLNSAVTVTERTEIEKYISQEVMNANSGGKIFNAYEISRIVCKCMLHGKLSGLILAR</sequence>
<dbReference type="Proteomes" id="UP000018949">
    <property type="component" value="Unassembled WGS sequence"/>
</dbReference>
<accession>W4RQ94</accession>
<evidence type="ECO:0000256" key="1">
    <source>
        <dbReference type="SAM" id="Phobius"/>
    </source>
</evidence>
<dbReference type="EMBL" id="BAUW01000048">
    <property type="protein sequence ID" value="GAE46610.1"/>
    <property type="molecule type" value="Genomic_DNA"/>
</dbReference>
<name>W4RQ94_9BACI</name>
<proteinExistence type="predicted"/>
<comment type="caution">
    <text evidence="2">The sequence shown here is derived from an EMBL/GenBank/DDBJ whole genome shotgun (WGS) entry which is preliminary data.</text>
</comment>
<feature type="transmembrane region" description="Helical" evidence="1">
    <location>
        <begin position="97"/>
        <end position="115"/>
    </location>
</feature>
<gene>
    <name evidence="2" type="ORF">JCM21738_3525</name>
</gene>
<keyword evidence="3" id="KW-1185">Reference proteome</keyword>
<feature type="transmembrane region" description="Helical" evidence="1">
    <location>
        <begin position="20"/>
        <end position="37"/>
    </location>
</feature>
<dbReference type="AlphaFoldDB" id="W4RQ94"/>
<protein>
    <submittedName>
        <fullName evidence="2">Uncharacterized protein</fullName>
    </submittedName>
</protein>
<feature type="transmembrane region" description="Helical" evidence="1">
    <location>
        <begin position="49"/>
        <end position="77"/>
    </location>
</feature>
<evidence type="ECO:0000313" key="3">
    <source>
        <dbReference type="Proteomes" id="UP000018949"/>
    </source>
</evidence>
<keyword evidence="1" id="KW-1133">Transmembrane helix</keyword>